<dbReference type="EMBL" id="RBIZ01000003">
    <property type="protein sequence ID" value="RKR65463.1"/>
    <property type="molecule type" value="Genomic_DNA"/>
</dbReference>
<dbReference type="RefSeq" id="WP_038254700.1">
    <property type="nucleotide sequence ID" value="NZ_DAMADI010000005.1"/>
</dbReference>
<gene>
    <name evidence="2" type="ORF">C7387_2208</name>
    <name evidence="3" type="ORF">NCTC11967_00068</name>
</gene>
<reference evidence="3 4" key="1">
    <citation type="submission" date="2018-06" db="EMBL/GenBank/DDBJ databases">
        <authorList>
            <consortium name="Pathogen Informatics"/>
            <person name="Doyle S."/>
        </authorList>
    </citation>
    <scope>NUCLEOTIDE SEQUENCE [LARGE SCALE GENOMIC DNA]</scope>
    <source>
        <strain evidence="3 4">NCTC11967</strain>
    </source>
</reference>
<dbReference type="PANTHER" id="PTHR38813:SF1">
    <property type="entry name" value="TOXIN RELE1-RELATED"/>
    <property type="match status" value="1"/>
</dbReference>
<dbReference type="GO" id="GO:0004519">
    <property type="term" value="F:endonuclease activity"/>
    <property type="evidence" value="ECO:0007669"/>
    <property type="project" value="UniProtKB-KW"/>
</dbReference>
<keyword evidence="2" id="KW-0378">Hydrolase</keyword>
<dbReference type="Proteomes" id="UP000267341">
    <property type="component" value="Unassembled WGS sequence"/>
</dbReference>
<dbReference type="GeneID" id="66904227"/>
<organism evidence="3 4">
    <name type="scientific">Yokenella regensburgei</name>
    <dbReference type="NCBI Taxonomy" id="158877"/>
    <lineage>
        <taxon>Bacteria</taxon>
        <taxon>Pseudomonadati</taxon>
        <taxon>Pseudomonadota</taxon>
        <taxon>Gammaproteobacteria</taxon>
        <taxon>Enterobacterales</taxon>
        <taxon>Enterobacteriaceae</taxon>
        <taxon>Yokenella</taxon>
    </lineage>
</organism>
<dbReference type="PANTHER" id="PTHR38813">
    <property type="match status" value="1"/>
</dbReference>
<reference evidence="2 5" key="2">
    <citation type="submission" date="2018-10" db="EMBL/GenBank/DDBJ databases">
        <title>Genomic Encyclopedia of Type Strains, Phase IV (KMG-IV): sequencing the most valuable type-strain genomes for metagenomic binning, comparative biology and taxonomic classification.</title>
        <authorList>
            <person name="Goeker M."/>
        </authorList>
    </citation>
    <scope>NUCLEOTIDE SEQUENCE [LARGE SCALE GENOMIC DNA]</scope>
    <source>
        <strain evidence="2 5">DSM 5079</strain>
    </source>
</reference>
<comment type="caution">
    <text evidence="3">The sequence shown here is derived from an EMBL/GenBank/DDBJ whole genome shotgun (WGS) entry which is preliminary data.</text>
</comment>
<keyword evidence="5" id="KW-1185">Reference proteome</keyword>
<accession>A0AB38FS93</accession>
<name>A0AB38FS93_9ENTR</name>
<dbReference type="Gene3D" id="3.30.2310.20">
    <property type="entry name" value="RelE-like"/>
    <property type="match status" value="1"/>
</dbReference>
<dbReference type="SUPFAM" id="SSF143011">
    <property type="entry name" value="RelE-like"/>
    <property type="match status" value="1"/>
</dbReference>
<keyword evidence="1" id="KW-1277">Toxin-antitoxin system</keyword>
<dbReference type="AlphaFoldDB" id="A0AB38FS93"/>
<evidence type="ECO:0000313" key="3">
    <source>
        <dbReference type="EMBL" id="SQA59719.1"/>
    </source>
</evidence>
<keyword evidence="2" id="KW-0540">Nuclease</keyword>
<dbReference type="EMBL" id="UAVL01000001">
    <property type="protein sequence ID" value="SQA59719.1"/>
    <property type="molecule type" value="Genomic_DNA"/>
</dbReference>
<dbReference type="InterPro" id="IPR007712">
    <property type="entry name" value="RelE/ParE_toxin"/>
</dbReference>
<protein>
    <submittedName>
        <fullName evidence="3">Plasmid stabilisation system protein</fullName>
    </submittedName>
    <submittedName>
        <fullName evidence="2">mRNA-degrading endonuclease RelE of RelBE toxin-antitoxin system</fullName>
    </submittedName>
</protein>
<evidence type="ECO:0000313" key="2">
    <source>
        <dbReference type="EMBL" id="RKR65463.1"/>
    </source>
</evidence>
<evidence type="ECO:0000313" key="5">
    <source>
        <dbReference type="Proteomes" id="UP000267341"/>
    </source>
</evidence>
<proteinExistence type="predicted"/>
<dbReference type="InterPro" id="IPR035093">
    <property type="entry name" value="RelE/ParE_toxin_dom_sf"/>
</dbReference>
<dbReference type="InterPro" id="IPR052747">
    <property type="entry name" value="TA_system_RelE_toxin"/>
</dbReference>
<evidence type="ECO:0000313" key="4">
    <source>
        <dbReference type="Proteomes" id="UP000251313"/>
    </source>
</evidence>
<dbReference type="Pfam" id="PF05016">
    <property type="entry name" value="ParE_toxin"/>
    <property type="match status" value="1"/>
</dbReference>
<keyword evidence="2" id="KW-0255">Endonuclease</keyword>
<evidence type="ECO:0000256" key="1">
    <source>
        <dbReference type="ARBA" id="ARBA00022649"/>
    </source>
</evidence>
<sequence length="98" mass="11666">MRFMWSRAACKQLAKIDVRYRDRLKERLFDIGDQSAPPVDLKRLAYPEDHFRLRVGDYRIIFTVQGERQDICYVVAVKRRTSTTYLHEESVTYGCAIY</sequence>
<dbReference type="Proteomes" id="UP000251313">
    <property type="component" value="Unassembled WGS sequence"/>
</dbReference>